<dbReference type="Proteomes" id="UP001195483">
    <property type="component" value="Unassembled WGS sequence"/>
</dbReference>
<dbReference type="PANTHER" id="PTHR14187">
    <property type="entry name" value="ALPHA KINASE/ELONGATION FACTOR 2 KINASE"/>
    <property type="match status" value="1"/>
</dbReference>
<protein>
    <recommendedName>
        <fullName evidence="6">Heat shock 70 kDa protein 12A</fullName>
    </recommendedName>
</protein>
<dbReference type="SUPFAM" id="SSF53067">
    <property type="entry name" value="Actin-like ATPase domain"/>
    <property type="match status" value="2"/>
</dbReference>
<reference evidence="4" key="3">
    <citation type="submission" date="2023-05" db="EMBL/GenBank/DDBJ databases">
        <authorList>
            <person name="Smith C.H."/>
        </authorList>
    </citation>
    <scope>NUCLEOTIDE SEQUENCE</scope>
    <source>
        <strain evidence="4">CHS0354</strain>
        <tissue evidence="4">Mantle</tissue>
    </source>
</reference>
<keyword evidence="3" id="KW-0067">ATP-binding</keyword>
<evidence type="ECO:0000313" key="5">
    <source>
        <dbReference type="Proteomes" id="UP001195483"/>
    </source>
</evidence>
<name>A0AAE0T3Q1_9BIVA</name>
<evidence type="ECO:0000256" key="3">
    <source>
        <dbReference type="ARBA" id="ARBA00022840"/>
    </source>
</evidence>
<dbReference type="EMBL" id="JAEAOA010001055">
    <property type="protein sequence ID" value="KAK3602710.1"/>
    <property type="molecule type" value="Genomic_DNA"/>
</dbReference>
<reference evidence="4" key="2">
    <citation type="journal article" date="2021" name="Genome Biol. Evol.">
        <title>Developing a high-quality reference genome for a parasitic bivalve with doubly uniparental inheritance (Bivalvia: Unionida).</title>
        <authorList>
            <person name="Smith C.H."/>
        </authorList>
    </citation>
    <scope>NUCLEOTIDE SEQUENCE</scope>
    <source>
        <strain evidence="4">CHS0354</strain>
        <tissue evidence="4">Mantle</tissue>
    </source>
</reference>
<evidence type="ECO:0000313" key="4">
    <source>
        <dbReference type="EMBL" id="KAK3602710.1"/>
    </source>
</evidence>
<organism evidence="4 5">
    <name type="scientific">Potamilus streckersoni</name>
    <dbReference type="NCBI Taxonomy" id="2493646"/>
    <lineage>
        <taxon>Eukaryota</taxon>
        <taxon>Metazoa</taxon>
        <taxon>Spiralia</taxon>
        <taxon>Lophotrochozoa</taxon>
        <taxon>Mollusca</taxon>
        <taxon>Bivalvia</taxon>
        <taxon>Autobranchia</taxon>
        <taxon>Heteroconchia</taxon>
        <taxon>Palaeoheterodonta</taxon>
        <taxon>Unionida</taxon>
        <taxon>Unionoidea</taxon>
        <taxon>Unionidae</taxon>
        <taxon>Ambleminae</taxon>
        <taxon>Lampsilini</taxon>
        <taxon>Potamilus</taxon>
    </lineage>
</organism>
<reference evidence="4" key="1">
    <citation type="journal article" date="2021" name="Genome Biol. Evol.">
        <title>A High-Quality Reference Genome for a Parasitic Bivalve with Doubly Uniparental Inheritance (Bivalvia: Unionida).</title>
        <authorList>
            <person name="Smith C.H."/>
        </authorList>
    </citation>
    <scope>NUCLEOTIDE SEQUENCE</scope>
    <source>
        <strain evidence="4">CHS0354</strain>
    </source>
</reference>
<dbReference type="GO" id="GO:0005524">
    <property type="term" value="F:ATP binding"/>
    <property type="evidence" value="ECO:0007669"/>
    <property type="project" value="UniProtKB-KW"/>
</dbReference>
<evidence type="ECO:0008006" key="6">
    <source>
        <dbReference type="Google" id="ProtNLM"/>
    </source>
</evidence>
<proteinExistence type="inferred from homology"/>
<evidence type="ECO:0000256" key="1">
    <source>
        <dbReference type="ARBA" id="ARBA00007381"/>
    </source>
</evidence>
<keyword evidence="5" id="KW-1185">Reference proteome</keyword>
<keyword evidence="2" id="KW-0547">Nucleotide-binding</keyword>
<comment type="caution">
    <text evidence="4">The sequence shown here is derived from an EMBL/GenBank/DDBJ whole genome shotgun (WGS) entry which is preliminary data.</text>
</comment>
<evidence type="ECO:0000256" key="2">
    <source>
        <dbReference type="ARBA" id="ARBA00022741"/>
    </source>
</evidence>
<comment type="similarity">
    <text evidence="1">Belongs to the heat shock protein 70 family.</text>
</comment>
<accession>A0AAE0T3Q1</accession>
<dbReference type="InterPro" id="IPR043129">
    <property type="entry name" value="ATPase_NBD"/>
</dbReference>
<dbReference type="CDD" id="cd10229">
    <property type="entry name" value="ASKHA_NBD_HSP70_HSPA12"/>
    <property type="match status" value="1"/>
</dbReference>
<dbReference type="AlphaFoldDB" id="A0AAE0T3Q1"/>
<sequence length="601" mass="68779">MAHRAVSEIPYKRTRHGKLLVAAIDFGTTCTGYAYSLTQHYEEDPLNIRTKQSWKGSVDISIQAPTSILFDTNRKFHSFGFEAENKYKDFAAKQTHRQWFFFKHFKMMLHRNKNLTRDTELEASNQGLMKAIDVFSEAIRAVTDHLYSTITTECGHAVKRSEIRWVLTVPAIWSDSAKMFMREAAEKAGIEGDQLVLALEPEAASIYCKEQAIIKEAKDGGAILRHFNPGEKYMVLDLGGGTVDVTIHQVNTNGTLNEVYSASGGPWGGITVNEAFRNSIEVAVGKDIFLESRNQDQYGWIMLEKQFEDEKRKFYPGDSVSHRLHLPKYFTHKKYLDLAEQFKVKYGDALEVEDNFYLVIDPSMMEEYFDAAIYKIKYHIHSLLRKEKLGNISSIMLVGGFAESRVVQDKITKTFTTKSVFVPPEAGVSVLKGAMMFGHSPNIIAERISPWTYGVHTRAVFDKRRHDTNRIKKIGGKEYVENAFVKYLEIGESVLVGGSTLSHVFTVANRKVHRVFWKVYKSEKKNPVYCNEEGVHCLGTLEVELPKDKENWYWRLKLNMTCRGTELEAIVSDADTEELFKTLRFDFLKSEYGLESDFIQE</sequence>
<dbReference type="Gene3D" id="3.30.420.40">
    <property type="match status" value="2"/>
</dbReference>
<dbReference type="PANTHER" id="PTHR14187:SF5">
    <property type="entry name" value="HEAT SHOCK 70 KDA PROTEIN 12A"/>
    <property type="match status" value="1"/>
</dbReference>
<gene>
    <name evidence="4" type="ORF">CHS0354_017152</name>
</gene>
<dbReference type="InterPro" id="IPR013126">
    <property type="entry name" value="Hsp_70_fam"/>
</dbReference>
<dbReference type="Pfam" id="PF00012">
    <property type="entry name" value="HSP70"/>
    <property type="match status" value="1"/>
</dbReference>
<dbReference type="GO" id="GO:0140662">
    <property type="term" value="F:ATP-dependent protein folding chaperone"/>
    <property type="evidence" value="ECO:0007669"/>
    <property type="project" value="InterPro"/>
</dbReference>